<gene>
    <name evidence="1" type="ORF">LX16_1081</name>
</gene>
<keyword evidence="2" id="KW-1185">Reference proteome</keyword>
<name>A0A562VBZ0_9ACTN</name>
<dbReference type="Gene3D" id="3.40.50.720">
    <property type="entry name" value="NAD(P)-binding Rossmann-like Domain"/>
    <property type="match status" value="1"/>
</dbReference>
<dbReference type="EMBL" id="VLLL01000005">
    <property type="protein sequence ID" value="TWJ15378.1"/>
    <property type="molecule type" value="Genomic_DNA"/>
</dbReference>
<evidence type="ECO:0000313" key="2">
    <source>
        <dbReference type="Proteomes" id="UP000321617"/>
    </source>
</evidence>
<dbReference type="NCBIfam" id="TIGR03882">
    <property type="entry name" value="cyclo_dehyd_2"/>
    <property type="match status" value="1"/>
</dbReference>
<dbReference type="Proteomes" id="UP000321617">
    <property type="component" value="Unassembled WGS sequence"/>
</dbReference>
<sequence length="669" mass="69592">MDVSTASVTGEQETRRLRLRHDLVFAELPTGTLVRHSDGGFVLRGKAIYKWLTTLAPFLDGTKTRDDLLAGLDEGRAAMVGRLVDALVDKAALSTVTGPMVDDGHDLAEFRQQIAYIEHYGENGVERFTAFREAAVKVVGEDAVADAIRHGLLINGLKRVVGAEEDLPGDGGGILVVTAVEGGVDRLVATLRDNTGTVLPVVRVGEKVVIGPLTGPGRVGDWTTAMIRLSHNDENGDAARLWQAAAAPGHTPAPPAMRPVHASLVGLMAAYDVFRDITKAPGAETDGAVVVVDLATGDAVREEVLPDPRLVEGRSTVPPEGFAADVDADAVAEERPIVGDDDHEHDDLQRFLRLVGAHVGIVTGFDDEEIDQNPVKIARSVVHPGVADSLPALGFALEAPGDARRRATENAILEHVVALGPLPATESEAARRIDADRLVLATGLGDAGSGGWTAGRSLDGEIVEVPTAAVYARGAANGPGAFERSSAGEGVGQDLTTAVRAGIRSALAYEGVAALARGEKIVEVDTSEMDETVGYLVRSAALLGLDFAVHVLPAAAPAVAVFAVRRGTGDYAVGTGADVSAATTDALLPLIGRTLTTGRPGLDRLLVPGVDPRAARVSAGDGPLPPAEPPLASALRSEGREAVVVETTPADVLATGAVRTVRVLLTRPR</sequence>
<dbReference type="AlphaFoldDB" id="A0A562VBZ0"/>
<dbReference type="InterPro" id="IPR022291">
    <property type="entry name" value="Bacteriocin_synth_cyclodeHase"/>
</dbReference>
<evidence type="ECO:0000313" key="1">
    <source>
        <dbReference type="EMBL" id="TWJ15378.1"/>
    </source>
</evidence>
<comment type="caution">
    <text evidence="1">The sequence shown here is derived from an EMBL/GenBank/DDBJ whole genome shotgun (WGS) entry which is preliminary data.</text>
</comment>
<organism evidence="1 2">
    <name type="scientific">Stackebrandtia albiflava</name>
    <dbReference type="NCBI Taxonomy" id="406432"/>
    <lineage>
        <taxon>Bacteria</taxon>
        <taxon>Bacillati</taxon>
        <taxon>Actinomycetota</taxon>
        <taxon>Actinomycetes</taxon>
        <taxon>Glycomycetales</taxon>
        <taxon>Glycomycetaceae</taxon>
        <taxon>Stackebrandtia</taxon>
    </lineage>
</organism>
<dbReference type="OrthoDB" id="3247510at2"/>
<reference evidence="1 2" key="1">
    <citation type="journal article" date="2013" name="Stand. Genomic Sci.">
        <title>Genomic Encyclopedia of Type Strains, Phase I: The one thousand microbial genomes (KMG-I) project.</title>
        <authorList>
            <person name="Kyrpides N.C."/>
            <person name="Woyke T."/>
            <person name="Eisen J.A."/>
            <person name="Garrity G."/>
            <person name="Lilburn T.G."/>
            <person name="Beck B.J."/>
            <person name="Whitman W.B."/>
            <person name="Hugenholtz P."/>
            <person name="Klenk H.P."/>
        </authorList>
    </citation>
    <scope>NUCLEOTIDE SEQUENCE [LARGE SCALE GENOMIC DNA]</scope>
    <source>
        <strain evidence="1 2">DSM 45044</strain>
    </source>
</reference>
<accession>A0A562VBZ0</accession>
<protein>
    <submittedName>
        <fullName evidence="1">Bacteriocin biosynthesis cyclodehydratase domain-containing protein</fullName>
    </submittedName>
</protein>
<proteinExistence type="predicted"/>
<dbReference type="RefSeq" id="WP_158645484.1">
    <property type="nucleotide sequence ID" value="NZ_BAABIJ010000001.1"/>
</dbReference>